<name>A0ABW3VF93_9PSEU</name>
<dbReference type="PROSITE" id="PS00383">
    <property type="entry name" value="TYR_PHOSPHATASE_1"/>
    <property type="match status" value="1"/>
</dbReference>
<proteinExistence type="predicted"/>
<dbReference type="SUPFAM" id="SSF52799">
    <property type="entry name" value="(Phosphotyrosine protein) phosphatases II"/>
    <property type="match status" value="1"/>
</dbReference>
<dbReference type="InterPro" id="IPR016130">
    <property type="entry name" value="Tyr_Pase_AS"/>
</dbReference>
<gene>
    <name evidence="2" type="ORF">ACFQ34_09045</name>
</gene>
<evidence type="ECO:0000259" key="1">
    <source>
        <dbReference type="PROSITE" id="PS50056"/>
    </source>
</evidence>
<dbReference type="InterPro" id="IPR026893">
    <property type="entry name" value="Tyr/Ser_Pase_IphP-type"/>
</dbReference>
<evidence type="ECO:0000313" key="2">
    <source>
        <dbReference type="EMBL" id="MFD1233426.1"/>
    </source>
</evidence>
<evidence type="ECO:0000313" key="3">
    <source>
        <dbReference type="Proteomes" id="UP001597182"/>
    </source>
</evidence>
<dbReference type="EMBL" id="JBHTMB010000061">
    <property type="protein sequence ID" value="MFD1233426.1"/>
    <property type="molecule type" value="Genomic_DNA"/>
</dbReference>
<dbReference type="PROSITE" id="PS50056">
    <property type="entry name" value="TYR_PHOSPHATASE_2"/>
    <property type="match status" value="1"/>
</dbReference>
<organism evidence="2 3">
    <name type="scientific">Pseudonocardia benzenivorans</name>
    <dbReference type="NCBI Taxonomy" id="228005"/>
    <lineage>
        <taxon>Bacteria</taxon>
        <taxon>Bacillati</taxon>
        <taxon>Actinomycetota</taxon>
        <taxon>Actinomycetes</taxon>
        <taxon>Pseudonocardiales</taxon>
        <taxon>Pseudonocardiaceae</taxon>
        <taxon>Pseudonocardia</taxon>
    </lineage>
</organism>
<dbReference type="InterPro" id="IPR000387">
    <property type="entry name" value="Tyr_Pase_dom"/>
</dbReference>
<reference evidence="3" key="1">
    <citation type="journal article" date="2019" name="Int. J. Syst. Evol. Microbiol.">
        <title>The Global Catalogue of Microorganisms (GCM) 10K type strain sequencing project: providing services to taxonomists for standard genome sequencing and annotation.</title>
        <authorList>
            <consortium name="The Broad Institute Genomics Platform"/>
            <consortium name="The Broad Institute Genome Sequencing Center for Infectious Disease"/>
            <person name="Wu L."/>
            <person name="Ma J."/>
        </authorList>
    </citation>
    <scope>NUCLEOTIDE SEQUENCE [LARGE SCALE GENOMIC DNA]</scope>
    <source>
        <strain evidence="3">CCUG 49018</strain>
    </source>
</reference>
<accession>A0ABW3VF93</accession>
<dbReference type="InterPro" id="IPR029021">
    <property type="entry name" value="Prot-tyrosine_phosphatase-like"/>
</dbReference>
<comment type="caution">
    <text evidence="2">The sequence shown here is derived from an EMBL/GenBank/DDBJ whole genome shotgun (WGS) entry which is preliminary data.</text>
</comment>
<dbReference type="RefSeq" id="WP_013673725.1">
    <property type="nucleotide sequence ID" value="NZ_BAABKS010000087.1"/>
</dbReference>
<dbReference type="Pfam" id="PF13350">
    <property type="entry name" value="Y_phosphatase3"/>
    <property type="match status" value="1"/>
</dbReference>
<dbReference type="Gene3D" id="3.90.190.10">
    <property type="entry name" value="Protein tyrosine phosphatase superfamily"/>
    <property type="match status" value="1"/>
</dbReference>
<keyword evidence="3" id="KW-1185">Reference proteome</keyword>
<protein>
    <submittedName>
        <fullName evidence="2">Tyrosine-protein phosphatase</fullName>
    </submittedName>
</protein>
<dbReference type="Proteomes" id="UP001597182">
    <property type="component" value="Unassembled WGS sequence"/>
</dbReference>
<sequence>MTNADPFRTDLPTFTNFRDVGGLRTVDGRTLRSGVLFRSDSVQDITEAEAEVLVDKLGLRYLIDLRTGPEAVQQGRGPLANLPVGYLNIPLVDVDGPKGPPGRVLLDSYIDHLEHDQNLPVAVEAVAHTVRHPTLVHCAAGKDRTGMTILLVELLCGVTVEDTTADFLVTRRNMEAIRTRLRGWPRYAANMARLSAEIYDCEEHTIVGLLDELQRRYGTAAGWARAKEIPEESIALLRRRLVEQQPR</sequence>
<feature type="domain" description="Tyrosine specific protein phosphatases" evidence="1">
    <location>
        <begin position="133"/>
        <end position="174"/>
    </location>
</feature>